<accession>A0ABW1N8I4</accession>
<evidence type="ECO:0000256" key="2">
    <source>
        <dbReference type="SAM" id="Phobius"/>
    </source>
</evidence>
<feature type="region of interest" description="Disordered" evidence="1">
    <location>
        <begin position="227"/>
        <end position="256"/>
    </location>
</feature>
<evidence type="ECO:0000256" key="1">
    <source>
        <dbReference type="SAM" id="MobiDB-lite"/>
    </source>
</evidence>
<protein>
    <submittedName>
        <fullName evidence="3">DUF4389 domain-containing protein</fullName>
    </submittedName>
</protein>
<dbReference type="Pfam" id="PF14333">
    <property type="entry name" value="DUF4389"/>
    <property type="match status" value="2"/>
</dbReference>
<comment type="caution">
    <text evidence="3">The sequence shown here is derived from an EMBL/GenBank/DDBJ whole genome shotgun (WGS) entry which is preliminary data.</text>
</comment>
<evidence type="ECO:0000313" key="3">
    <source>
        <dbReference type="EMBL" id="MFC6079804.1"/>
    </source>
</evidence>
<evidence type="ECO:0000313" key="4">
    <source>
        <dbReference type="Proteomes" id="UP001596137"/>
    </source>
</evidence>
<proteinExistence type="predicted"/>
<dbReference type="InterPro" id="IPR025498">
    <property type="entry name" value="DUF4389"/>
</dbReference>
<keyword evidence="2" id="KW-0812">Transmembrane</keyword>
<sequence length="256" mass="28165">MSSTTPMSARAPTLDGEPSPIRVNARLEGPLSRWLWLVKWLLLVPHVLVLIPLWIAFVVLSFVALVAIVITGRYPRAIFDFNLGVMRWSWRVSYYGYEGLGTDRYPPFTLADVPGYPARLDIDYPPRLHRGLALVKWLLAVPHLVIVGILFGGGPWLSWQTDTDALVLGSGGLAGLLVLIAGITVLFTGEYPRPLFDLIMGLNRWGLRVAGYVALMTDQYPPFRLDSGGDDPAGPAVPRDLTPPNVEPVVTSGDRL</sequence>
<name>A0ABW1N8I4_9ACTN</name>
<feature type="transmembrane region" description="Helical" evidence="2">
    <location>
        <begin position="137"/>
        <end position="159"/>
    </location>
</feature>
<feature type="transmembrane region" description="Helical" evidence="2">
    <location>
        <begin position="165"/>
        <end position="187"/>
    </location>
</feature>
<dbReference type="RefSeq" id="WP_380746208.1">
    <property type="nucleotide sequence ID" value="NZ_JBHSRF010000001.1"/>
</dbReference>
<keyword evidence="2" id="KW-1133">Transmembrane helix</keyword>
<feature type="transmembrane region" description="Helical" evidence="2">
    <location>
        <begin position="40"/>
        <end position="70"/>
    </location>
</feature>
<keyword evidence="2" id="KW-0472">Membrane</keyword>
<dbReference type="Proteomes" id="UP001596137">
    <property type="component" value="Unassembled WGS sequence"/>
</dbReference>
<organism evidence="3 4">
    <name type="scientific">Sphaerisporangium aureirubrum</name>
    <dbReference type="NCBI Taxonomy" id="1544736"/>
    <lineage>
        <taxon>Bacteria</taxon>
        <taxon>Bacillati</taxon>
        <taxon>Actinomycetota</taxon>
        <taxon>Actinomycetes</taxon>
        <taxon>Streptosporangiales</taxon>
        <taxon>Streptosporangiaceae</taxon>
        <taxon>Sphaerisporangium</taxon>
    </lineage>
</organism>
<reference evidence="4" key="1">
    <citation type="journal article" date="2019" name="Int. J. Syst. Evol. Microbiol.">
        <title>The Global Catalogue of Microorganisms (GCM) 10K type strain sequencing project: providing services to taxonomists for standard genome sequencing and annotation.</title>
        <authorList>
            <consortium name="The Broad Institute Genomics Platform"/>
            <consortium name="The Broad Institute Genome Sequencing Center for Infectious Disease"/>
            <person name="Wu L."/>
            <person name="Ma J."/>
        </authorList>
    </citation>
    <scope>NUCLEOTIDE SEQUENCE [LARGE SCALE GENOMIC DNA]</scope>
    <source>
        <strain evidence="4">JCM 30346</strain>
    </source>
</reference>
<dbReference type="EMBL" id="JBHSRF010000001">
    <property type="protein sequence ID" value="MFC6079804.1"/>
    <property type="molecule type" value="Genomic_DNA"/>
</dbReference>
<gene>
    <name evidence="3" type="ORF">ACFP1K_01440</name>
</gene>
<keyword evidence="4" id="KW-1185">Reference proteome</keyword>